<keyword evidence="1" id="KW-0472">Membrane</keyword>
<feature type="transmembrane region" description="Helical" evidence="1">
    <location>
        <begin position="12"/>
        <end position="30"/>
    </location>
</feature>
<reference evidence="2 4" key="1">
    <citation type="submission" date="2008-03" db="EMBL/GenBank/DDBJ databases">
        <title>Annotation of Ixodes scapularis.</title>
        <authorList>
            <consortium name="Ixodes scapularis Genome Project Consortium"/>
            <person name="Caler E."/>
            <person name="Hannick L.I."/>
            <person name="Bidwell S."/>
            <person name="Joardar V."/>
            <person name="Thiagarajan M."/>
            <person name="Amedeo P."/>
            <person name="Galinsky K.J."/>
            <person name="Schobel S."/>
            <person name="Inman J."/>
            <person name="Hostetler J."/>
            <person name="Miller J."/>
            <person name="Hammond M."/>
            <person name="Megy K."/>
            <person name="Lawson D."/>
            <person name="Kodira C."/>
            <person name="Sutton G."/>
            <person name="Meyer J."/>
            <person name="Hill C.A."/>
            <person name="Birren B."/>
            <person name="Nene V."/>
            <person name="Collins F."/>
            <person name="Alarcon-Chaidez F."/>
            <person name="Wikel S."/>
            <person name="Strausberg R."/>
        </authorList>
    </citation>
    <scope>NUCLEOTIDE SEQUENCE [LARGE SCALE GENOMIC DNA]</scope>
    <source>
        <strain evidence="4">Wikel</strain>
        <strain evidence="2">Wikel colony</strain>
    </source>
</reference>
<protein>
    <submittedName>
        <fullName evidence="2 3">Uncharacterized protein</fullName>
    </submittedName>
</protein>
<dbReference type="HOGENOM" id="CLU_2906569_0_0_1"/>
<evidence type="ECO:0000313" key="3">
    <source>
        <dbReference type="EnsemblMetazoa" id="ISCW002696-PA"/>
    </source>
</evidence>
<keyword evidence="1" id="KW-0812">Transmembrane</keyword>
<dbReference type="EnsemblMetazoa" id="ISCW002696-RA">
    <property type="protein sequence ID" value="ISCW002696-PA"/>
    <property type="gene ID" value="ISCW002696"/>
</dbReference>
<dbReference type="AlphaFoldDB" id="B7PC22"/>
<proteinExistence type="predicted"/>
<name>B7PC22_IXOSC</name>
<keyword evidence="4" id="KW-1185">Reference proteome</keyword>
<dbReference type="VEuPathDB" id="VectorBase:ISCW002696"/>
<dbReference type="VEuPathDB" id="VectorBase:ISCI002696"/>
<evidence type="ECO:0000313" key="4">
    <source>
        <dbReference type="Proteomes" id="UP000001555"/>
    </source>
</evidence>
<accession>B7PC22</accession>
<gene>
    <name evidence="2" type="ORF">IscW_ISCW002696</name>
</gene>
<dbReference type="EMBL" id="ABJB010319969">
    <property type="status" value="NOT_ANNOTATED_CDS"/>
    <property type="molecule type" value="Genomic_DNA"/>
</dbReference>
<dbReference type="EMBL" id="DS680999">
    <property type="protein sequence ID" value="EEC04144.1"/>
    <property type="molecule type" value="Genomic_DNA"/>
</dbReference>
<evidence type="ECO:0000256" key="1">
    <source>
        <dbReference type="SAM" id="Phobius"/>
    </source>
</evidence>
<organism>
    <name type="scientific">Ixodes scapularis</name>
    <name type="common">Black-legged tick</name>
    <name type="synonym">Deer tick</name>
    <dbReference type="NCBI Taxonomy" id="6945"/>
    <lineage>
        <taxon>Eukaryota</taxon>
        <taxon>Metazoa</taxon>
        <taxon>Ecdysozoa</taxon>
        <taxon>Arthropoda</taxon>
        <taxon>Chelicerata</taxon>
        <taxon>Arachnida</taxon>
        <taxon>Acari</taxon>
        <taxon>Parasitiformes</taxon>
        <taxon>Ixodida</taxon>
        <taxon>Ixodoidea</taxon>
        <taxon>Ixodidae</taxon>
        <taxon>Ixodinae</taxon>
        <taxon>Ixodes</taxon>
    </lineage>
</organism>
<dbReference type="InParanoid" id="B7PC22"/>
<sequence>MCSPCNVPHDRFFLLFFFYCRGFVYTFVIGDDHALPEFSTRSEEVLNKYIELFFFVGVFNLL</sequence>
<dbReference type="PaxDb" id="6945-B7PC22"/>
<keyword evidence="1" id="KW-1133">Transmembrane helix</keyword>
<evidence type="ECO:0000313" key="2">
    <source>
        <dbReference type="EMBL" id="EEC04144.1"/>
    </source>
</evidence>
<reference evidence="3" key="2">
    <citation type="submission" date="2020-05" db="UniProtKB">
        <authorList>
            <consortium name="EnsemblMetazoa"/>
        </authorList>
    </citation>
    <scope>IDENTIFICATION</scope>
    <source>
        <strain evidence="3">wikel</strain>
    </source>
</reference>
<dbReference type="Proteomes" id="UP000001555">
    <property type="component" value="Unassembled WGS sequence"/>
</dbReference>